<evidence type="ECO:0000313" key="1">
    <source>
        <dbReference type="EMBL" id="CAG8811890.1"/>
    </source>
</evidence>
<proteinExistence type="predicted"/>
<dbReference type="EMBL" id="CAJVQC010072949">
    <property type="protein sequence ID" value="CAG8811890.1"/>
    <property type="molecule type" value="Genomic_DNA"/>
</dbReference>
<keyword evidence="2" id="KW-1185">Reference proteome</keyword>
<protein>
    <submittedName>
        <fullName evidence="1">9493_t:CDS:1</fullName>
    </submittedName>
</protein>
<sequence length="101" mass="11671">MSSQIPKPDNEDYVAFWHETEKRDKYLKDNFGKLPEEYQKLVRNIGDRELGPSYSGFQLLAIAVWLRNEEQYTAIDYWQGTTTTTEQAATTTEPAATTTIF</sequence>
<feature type="non-terminal residue" evidence="1">
    <location>
        <position position="101"/>
    </location>
</feature>
<accession>A0ACA9RUJ3</accession>
<gene>
    <name evidence="1" type="ORF">RPERSI_LOCUS23411</name>
</gene>
<comment type="caution">
    <text evidence="1">The sequence shown here is derived from an EMBL/GenBank/DDBJ whole genome shotgun (WGS) entry which is preliminary data.</text>
</comment>
<evidence type="ECO:0000313" key="2">
    <source>
        <dbReference type="Proteomes" id="UP000789920"/>
    </source>
</evidence>
<reference evidence="1" key="1">
    <citation type="submission" date="2021-06" db="EMBL/GenBank/DDBJ databases">
        <authorList>
            <person name="Kallberg Y."/>
            <person name="Tangrot J."/>
            <person name="Rosling A."/>
        </authorList>
    </citation>
    <scope>NUCLEOTIDE SEQUENCE</scope>
    <source>
        <strain evidence="1">MA461A</strain>
    </source>
</reference>
<organism evidence="1 2">
    <name type="scientific">Racocetra persica</name>
    <dbReference type="NCBI Taxonomy" id="160502"/>
    <lineage>
        <taxon>Eukaryota</taxon>
        <taxon>Fungi</taxon>
        <taxon>Fungi incertae sedis</taxon>
        <taxon>Mucoromycota</taxon>
        <taxon>Glomeromycotina</taxon>
        <taxon>Glomeromycetes</taxon>
        <taxon>Diversisporales</taxon>
        <taxon>Gigasporaceae</taxon>
        <taxon>Racocetra</taxon>
    </lineage>
</organism>
<name>A0ACA9RUJ3_9GLOM</name>
<dbReference type="Proteomes" id="UP000789920">
    <property type="component" value="Unassembled WGS sequence"/>
</dbReference>